<evidence type="ECO:0000256" key="1">
    <source>
        <dbReference type="ARBA" id="ARBA00007068"/>
    </source>
</evidence>
<dbReference type="Proteomes" id="UP000824250">
    <property type="component" value="Unassembled WGS sequence"/>
</dbReference>
<dbReference type="Gene3D" id="3.60.70.12">
    <property type="entry name" value="L-amino peptidase D-ALA esterase/amidase"/>
    <property type="match status" value="1"/>
</dbReference>
<comment type="caution">
    <text evidence="2">The sequence shown here is derived from an EMBL/GenBank/DDBJ whole genome shotgun (WGS) entry which is preliminary data.</text>
</comment>
<organism evidence="2 3">
    <name type="scientific">Candidatus Copromonas faecavium</name>
    <name type="common">nom. illeg.</name>
    <dbReference type="NCBI Taxonomy" id="2840740"/>
    <lineage>
        <taxon>Bacteria</taxon>
        <taxon>Bacillati</taxon>
        <taxon>Bacillota</taxon>
        <taxon>Clostridia</taxon>
        <taxon>Lachnospirales</taxon>
        <taxon>Lachnospiraceae</taxon>
        <taxon>Candidatus Copromonas (nom. illeg.)</taxon>
    </lineage>
</organism>
<dbReference type="InterPro" id="IPR016117">
    <property type="entry name" value="ArgJ-like_dom_sf"/>
</dbReference>
<name>A0A9D1D5N1_9FIRM</name>
<dbReference type="Pfam" id="PF03576">
    <property type="entry name" value="Peptidase_S58"/>
    <property type="match status" value="1"/>
</dbReference>
<comment type="similarity">
    <text evidence="1">Belongs to the peptidase S58 family.</text>
</comment>
<dbReference type="AlphaFoldDB" id="A0A9D1D5N1"/>
<gene>
    <name evidence="2" type="ORF">IAB28_02210</name>
</gene>
<accession>A0A9D1D5N1</accession>
<dbReference type="PANTHER" id="PTHR36512:SF3">
    <property type="entry name" value="BLR5678 PROTEIN"/>
    <property type="match status" value="1"/>
</dbReference>
<dbReference type="SUPFAM" id="SSF56266">
    <property type="entry name" value="DmpA/ArgJ-like"/>
    <property type="match status" value="1"/>
</dbReference>
<dbReference type="GO" id="GO:0004177">
    <property type="term" value="F:aminopeptidase activity"/>
    <property type="evidence" value="ECO:0007669"/>
    <property type="project" value="TreeGrafter"/>
</dbReference>
<dbReference type="EMBL" id="DVGC01000008">
    <property type="protein sequence ID" value="HIR04769.1"/>
    <property type="molecule type" value="Genomic_DNA"/>
</dbReference>
<sequence>MRKRIRDYGVVIGKHQPGPLNKLSDVPGVLVGHATVDTKEHKTGVTVILPSQDNLFANKLTAAAYVHNGFGKTTGVLQIEELGTLETPIALTNTLNVGLVQDALVDYMLKRCREDQISVSSVNAVVGECNDSYLNNIRDRVLGKEHVFEAITSACTDFEEGDVGAGKGTSCFGMKGGIGSASRVLKIGGADFVIGVLVQSNFGSTENFILNGAMVGRELEKKISERQKDEGSIMMVVGTNLPVSDRQLKRLIRRAGVGLSRCGSYMGHGSGDIMLGFSTANRFYYKETNPFFQTRMLREEELDPAFEAAAEATEEAILNSLSMAHTVTGYHGRTRYSLTDLYLADWEKGR</sequence>
<evidence type="ECO:0000313" key="3">
    <source>
        <dbReference type="Proteomes" id="UP000824250"/>
    </source>
</evidence>
<protein>
    <submittedName>
        <fullName evidence="2">P1 family peptidase</fullName>
    </submittedName>
</protein>
<reference evidence="2" key="2">
    <citation type="journal article" date="2021" name="PeerJ">
        <title>Extensive microbial diversity within the chicken gut microbiome revealed by metagenomics and culture.</title>
        <authorList>
            <person name="Gilroy R."/>
            <person name="Ravi A."/>
            <person name="Getino M."/>
            <person name="Pursley I."/>
            <person name="Horton D.L."/>
            <person name="Alikhan N.F."/>
            <person name="Baker D."/>
            <person name="Gharbi K."/>
            <person name="Hall N."/>
            <person name="Watson M."/>
            <person name="Adriaenssens E.M."/>
            <person name="Foster-Nyarko E."/>
            <person name="Jarju S."/>
            <person name="Secka A."/>
            <person name="Antonio M."/>
            <person name="Oren A."/>
            <person name="Chaudhuri R.R."/>
            <person name="La Ragione R."/>
            <person name="Hildebrand F."/>
            <person name="Pallen M.J."/>
        </authorList>
    </citation>
    <scope>NUCLEOTIDE SEQUENCE</scope>
    <source>
        <strain evidence="2">CHK180-2868</strain>
    </source>
</reference>
<proteinExistence type="inferred from homology"/>
<evidence type="ECO:0000313" key="2">
    <source>
        <dbReference type="EMBL" id="HIR04769.1"/>
    </source>
</evidence>
<reference evidence="2" key="1">
    <citation type="submission" date="2020-10" db="EMBL/GenBank/DDBJ databases">
        <authorList>
            <person name="Gilroy R."/>
        </authorList>
    </citation>
    <scope>NUCLEOTIDE SEQUENCE</scope>
    <source>
        <strain evidence="2">CHK180-2868</strain>
    </source>
</reference>
<dbReference type="PANTHER" id="PTHR36512">
    <property type="entry name" value="D-AMINOPEPTIDASE"/>
    <property type="match status" value="1"/>
</dbReference>
<dbReference type="InterPro" id="IPR005321">
    <property type="entry name" value="Peptidase_S58_DmpA"/>
</dbReference>